<keyword evidence="2" id="KW-0812">Transmembrane</keyword>
<dbReference type="EMBL" id="JAMXLT020000008">
    <property type="protein sequence ID" value="MDW8548408.1"/>
    <property type="molecule type" value="Genomic_DNA"/>
</dbReference>
<feature type="coiled-coil region" evidence="1">
    <location>
        <begin position="11"/>
        <end position="38"/>
    </location>
</feature>
<protein>
    <submittedName>
        <fullName evidence="3">Uncharacterized protein</fullName>
    </submittedName>
</protein>
<organism evidence="3 4">
    <name type="scientific">Epilithonimonas ginsengisoli</name>
    <dbReference type="NCBI Taxonomy" id="1245592"/>
    <lineage>
        <taxon>Bacteria</taxon>
        <taxon>Pseudomonadati</taxon>
        <taxon>Bacteroidota</taxon>
        <taxon>Flavobacteriia</taxon>
        <taxon>Flavobacteriales</taxon>
        <taxon>Weeksellaceae</taxon>
        <taxon>Chryseobacterium group</taxon>
        <taxon>Epilithonimonas</taxon>
    </lineage>
</organism>
<evidence type="ECO:0000313" key="4">
    <source>
        <dbReference type="Proteomes" id="UP001204439"/>
    </source>
</evidence>
<evidence type="ECO:0000256" key="2">
    <source>
        <dbReference type="SAM" id="Phobius"/>
    </source>
</evidence>
<evidence type="ECO:0000256" key="1">
    <source>
        <dbReference type="SAM" id="Coils"/>
    </source>
</evidence>
<accession>A0ABU4JFF5</accession>
<evidence type="ECO:0000313" key="3">
    <source>
        <dbReference type="EMBL" id="MDW8548408.1"/>
    </source>
</evidence>
<sequence length="87" mass="10249">MYNKLYIETKFAREQSELASLNKSIDVLNQENNNKIEEQKGRLRIISSIIIAVSSAVFTWFLVNFIRHKLRNKLLIEKLNQINKITN</sequence>
<dbReference type="RefSeq" id="WP_063968645.1">
    <property type="nucleotide sequence ID" value="NZ_JAMXLT020000008.1"/>
</dbReference>
<keyword evidence="4" id="KW-1185">Reference proteome</keyword>
<keyword evidence="2" id="KW-0472">Membrane</keyword>
<proteinExistence type="predicted"/>
<name>A0ABU4JFF5_9FLAO</name>
<feature type="transmembrane region" description="Helical" evidence="2">
    <location>
        <begin position="45"/>
        <end position="66"/>
    </location>
</feature>
<gene>
    <name evidence="3" type="ORF">NG800_005775</name>
</gene>
<keyword evidence="1" id="KW-0175">Coiled coil</keyword>
<comment type="caution">
    <text evidence="3">The sequence shown here is derived from an EMBL/GenBank/DDBJ whole genome shotgun (WGS) entry which is preliminary data.</text>
</comment>
<keyword evidence="2" id="KW-1133">Transmembrane helix</keyword>
<reference evidence="3 4" key="1">
    <citation type="submission" date="2023-11" db="EMBL/GenBank/DDBJ databases">
        <title>First isolation, identification, and characterization of non-pathogenic Epilithonimonas ginsengisoli isolated from diseased farmed rainbow trout (Oncorhynchus mykiss) in Chile.</title>
        <authorList>
            <person name="Miranda C.D."/>
            <person name="Irgang R."/>
            <person name="Concha C."/>
            <person name="Rojas R."/>
            <person name="Avendano R."/>
        </authorList>
    </citation>
    <scope>NUCLEOTIDE SEQUENCE [LARGE SCALE GENOMIC DNA]</scope>
    <source>
        <strain evidence="3 4">FP99</strain>
    </source>
</reference>
<dbReference type="Proteomes" id="UP001204439">
    <property type="component" value="Unassembled WGS sequence"/>
</dbReference>